<protein>
    <recommendedName>
        <fullName evidence="2">Retrovirus-related Pol polyprotein from transposon TNT 1-94</fullName>
    </recommendedName>
</protein>
<evidence type="ECO:0000313" key="1">
    <source>
        <dbReference type="EMBL" id="JAU46453.1"/>
    </source>
</evidence>
<gene>
    <name evidence="1" type="ORF">LC_TR4092_c0_g1_i1_g.15165</name>
</gene>
<organism evidence="1">
    <name type="scientific">Noccaea caerulescens</name>
    <name type="common">Alpine penny-cress</name>
    <name type="synonym">Thlaspi caerulescens</name>
    <dbReference type="NCBI Taxonomy" id="107243"/>
    <lineage>
        <taxon>Eukaryota</taxon>
        <taxon>Viridiplantae</taxon>
        <taxon>Streptophyta</taxon>
        <taxon>Embryophyta</taxon>
        <taxon>Tracheophyta</taxon>
        <taxon>Spermatophyta</taxon>
        <taxon>Magnoliopsida</taxon>
        <taxon>eudicotyledons</taxon>
        <taxon>Gunneridae</taxon>
        <taxon>Pentapetalae</taxon>
        <taxon>rosids</taxon>
        <taxon>malvids</taxon>
        <taxon>Brassicales</taxon>
        <taxon>Brassicaceae</taxon>
        <taxon>Coluteocarpeae</taxon>
        <taxon>Noccaea</taxon>
    </lineage>
</organism>
<sequence length="393" mass="43824">MEGSPTLSISQCVTLKLSDTNYLSWKLQFEQFLSSQMLLGYVTGDTPRPAPTISVRTGEQVTEESNPDFVKWIRTDQLIKAWIFGSLSEEALKNIYGLGTSHEVWSYLAKKYNRVSATRKLDLQRRIQTTAKLQKPMAQYLSEIKFLCDQLDSIGCPISEHEKIYGVLNGLGKEYESICTVIEDSMDKFPSPCFEDVVFKLTGFDDKLQTYDKSTEVTPHLAFHTDRGGYSNSYSNNRGGYVNRGRGRYRGNFRGRGAYSTRGRGFQQQFASGSSSDSRPTCQICGRFGHSAFKCYNRFDPDYQPEELPTALAAIKISDQAAQSGHEWYPDTGATAHITNSAAQVPNAQPYHGEDAVIVGNGEFLPITHIGSAVLPTLQGQMDKGAPHSRQQK</sequence>
<dbReference type="PANTHER" id="PTHR47481:SF10">
    <property type="entry name" value="COPIA-LIKE POLYPROTEIN_RETROTRANSPOSON"/>
    <property type="match status" value="1"/>
</dbReference>
<dbReference type="AlphaFoldDB" id="A0A1J3FUN5"/>
<dbReference type="Pfam" id="PF14223">
    <property type="entry name" value="Retrotran_gag_2"/>
    <property type="match status" value="1"/>
</dbReference>
<name>A0A1J3FUN5_NOCCA</name>
<accession>A0A1J3FUN5</accession>
<dbReference type="PANTHER" id="PTHR47481">
    <property type="match status" value="1"/>
</dbReference>
<reference evidence="1" key="1">
    <citation type="submission" date="2016-07" db="EMBL/GenBank/DDBJ databases">
        <title>De novo transcriptome assembly of four accessions of the metal hyperaccumulator plant Noccaea caerulescens.</title>
        <authorList>
            <person name="Blande D."/>
            <person name="Halimaa P."/>
            <person name="Tervahauta A.I."/>
            <person name="Aarts M.G."/>
            <person name="Karenlampi S.O."/>
        </authorList>
    </citation>
    <scope>NUCLEOTIDE SEQUENCE</scope>
</reference>
<proteinExistence type="predicted"/>
<evidence type="ECO:0008006" key="2">
    <source>
        <dbReference type="Google" id="ProtNLM"/>
    </source>
</evidence>
<dbReference type="EMBL" id="GEVK01006379">
    <property type="protein sequence ID" value="JAU46453.1"/>
    <property type="molecule type" value="Transcribed_RNA"/>
</dbReference>